<dbReference type="Pfam" id="PF23044">
    <property type="entry name" value="SH3-C_UBE2O"/>
    <property type="match status" value="1"/>
</dbReference>
<sequence length="1216" mass="138517">MNQYFYEDQVFTVDKKGNIKFGLVVENEVPSDGEENQTETEKFLRKGELRVVWYPEGKDEVVLEKNVGLADRTLMPGDVVRRMTDTDTQRGYCREIHVKADLKIIGNSRYVVKDVASERLVPIVSMPRDNAVCLDSWVGSTKNIDEKLTLRSTCGSILELRPDIDYFPFKDKNNRSVFSNNLFYVGQQLIGPVNELENAKWIVQTPEMRASRKHKAERKFTVQSVEIDGVYVHWQCKASCEENSSSNDSGIPKRYITGDDLKRMKRLNLFESCMLQINDKNYLNIDENDVIVRKSQWKKEQSNKYRILSSKTNQNMEISHNINESITLTEEENTTENKQTLKVECDRTKLCPSTPKFLESDEWQTEEEEEEILSDSGTTASSCSSNPTPKGSPKKSPLLSHKIRKLKKHKQRDPKERQIPQVNDRVVTEALVVYSWATVVWQDGTIEKNIPSTELCPIHHLDDHEFFPADFVLAANDSANFNPSYRDYGVIQKVDHLGRIAKVKWFSTYTNIEEPVPFYKGESEVSVYDLKDHPDFQYRPGTIVIRVANFPSEMRTATAGQVVDNYPEGRVKVWWVDGSISMCWPQDLFEVGQYDSENNFWGNGGDSEDESWQTEDEFSEPGGMPQHQQLTANLERARKAMARLEELFINSNLQSQEVMKKLLMVYKKCRYLDRLMNTNFFHESNFMGLVERVRKSGSQTTAELVQEKKNRLFNESPGENSSTKPITKKISLLEATKSSSSNSNSHEDNSSYCSFESTKSCFQPSTRQASQESPTKKQNLLVVASETWSKQGKCHSTSSDISSILDDNMKLSNCSSPSSSAYKAPSPSKKGDETEKNSTDSGILITLDSGTSENSQKIIETSDSANGSFVITVCAKLCSLIKIQLVKALQEINNRYCPSDTFKEIVELEMDSNAIAKIDSEFEEEEEEETKTPDDAKIIEPEIPTIDNFQIISHVPSTHKYYLTVFNPANPHAFFKAVQREHKLLKTSLPSGVWVKTFEDRLDLLSVLIEGPKKTPYEDGLFAFDIQLSHDYPKTPPLCHFISYCRDRLNPNLYEDGKVCVSLLGTWTGRGTEVWCPSSSGVLQVIVSIQGLILVDEPYYNEAGYEKQRGTQQGKENSRMYNEMVVLKVVQSMTKLITSPPEVFSDIIQEHFRKNGKIFYNRIKSWMELSENSNNEAAKNEFEIPEFPLIPASKGFCLTLVSVLEGFNHKLQEINT</sequence>
<proteinExistence type="predicted"/>
<dbReference type="OrthoDB" id="47801at2759"/>
<dbReference type="Pfam" id="PF00179">
    <property type="entry name" value="UQ_con"/>
    <property type="match status" value="1"/>
</dbReference>
<dbReference type="PANTHER" id="PTHR46116:SF15">
    <property type="entry name" value="(E3-INDEPENDENT) E2 UBIQUITIN-CONJUGATING ENZYME"/>
    <property type="match status" value="1"/>
</dbReference>
<dbReference type="EMBL" id="JADBJN010000004">
    <property type="protein sequence ID" value="KAG5667001.1"/>
    <property type="molecule type" value="Genomic_DNA"/>
</dbReference>
<dbReference type="Pfam" id="PF23046">
    <property type="entry name" value="tSH3-B_UBE2O"/>
    <property type="match status" value="1"/>
</dbReference>
<feature type="compositionally biased region" description="Low complexity" evidence="4">
    <location>
        <begin position="815"/>
        <end position="828"/>
    </location>
</feature>
<protein>
    <recommendedName>
        <fullName evidence="5">UBC core domain-containing protein</fullName>
    </recommendedName>
</protein>
<feature type="compositionally biased region" description="Acidic residues" evidence="4">
    <location>
        <begin position="360"/>
        <end position="373"/>
    </location>
</feature>
<evidence type="ECO:0000256" key="2">
    <source>
        <dbReference type="ARBA" id="ARBA00022786"/>
    </source>
</evidence>
<dbReference type="InterPro" id="IPR016135">
    <property type="entry name" value="UBQ-conjugating_enzyme/RWD"/>
</dbReference>
<evidence type="ECO:0000256" key="4">
    <source>
        <dbReference type="SAM" id="MobiDB-lite"/>
    </source>
</evidence>
<name>A0A9J6BAU2_POLVA</name>
<gene>
    <name evidence="6" type="ORF">PVAND_015004</name>
</gene>
<dbReference type="FunFam" id="3.10.110.10:FF:000136">
    <property type="entry name" value="Predicted protein"/>
    <property type="match status" value="1"/>
</dbReference>
<keyword evidence="1" id="KW-0808">Transferase</keyword>
<organism evidence="6 7">
    <name type="scientific">Polypedilum vanderplanki</name>
    <name type="common">Sleeping chironomid midge</name>
    <dbReference type="NCBI Taxonomy" id="319348"/>
    <lineage>
        <taxon>Eukaryota</taxon>
        <taxon>Metazoa</taxon>
        <taxon>Ecdysozoa</taxon>
        <taxon>Arthropoda</taxon>
        <taxon>Hexapoda</taxon>
        <taxon>Insecta</taxon>
        <taxon>Pterygota</taxon>
        <taxon>Neoptera</taxon>
        <taxon>Endopterygota</taxon>
        <taxon>Diptera</taxon>
        <taxon>Nematocera</taxon>
        <taxon>Chironomoidea</taxon>
        <taxon>Chironomidae</taxon>
        <taxon>Chironominae</taxon>
        <taxon>Polypedilum</taxon>
        <taxon>Polypedilum</taxon>
    </lineage>
</organism>
<dbReference type="InterPro" id="IPR000608">
    <property type="entry name" value="UBC"/>
</dbReference>
<reference evidence="6" key="1">
    <citation type="submission" date="2021-03" db="EMBL/GenBank/DDBJ databases">
        <title>Chromosome level genome of the anhydrobiotic midge Polypedilum vanderplanki.</title>
        <authorList>
            <person name="Yoshida Y."/>
            <person name="Kikawada T."/>
            <person name="Gusev O."/>
        </authorList>
    </citation>
    <scope>NUCLEOTIDE SEQUENCE</scope>
    <source>
        <strain evidence="6">NIAS01</strain>
        <tissue evidence="6">Whole body or cell culture</tissue>
    </source>
</reference>
<evidence type="ECO:0000256" key="1">
    <source>
        <dbReference type="ARBA" id="ARBA00022679"/>
    </source>
</evidence>
<feature type="coiled-coil region" evidence="3">
    <location>
        <begin position="627"/>
        <end position="654"/>
    </location>
</feature>
<dbReference type="InterPro" id="IPR057734">
    <property type="entry name" value="UBE2O-like_SH3-C"/>
</dbReference>
<dbReference type="Gene3D" id="3.10.110.10">
    <property type="entry name" value="Ubiquitin Conjugating Enzyme"/>
    <property type="match status" value="1"/>
</dbReference>
<keyword evidence="7" id="KW-1185">Reference proteome</keyword>
<dbReference type="PROSITE" id="PS50127">
    <property type="entry name" value="UBC_2"/>
    <property type="match status" value="1"/>
</dbReference>
<feature type="region of interest" description="Disordered" evidence="4">
    <location>
        <begin position="602"/>
        <end position="626"/>
    </location>
</feature>
<keyword evidence="2" id="KW-0833">Ubl conjugation pathway</keyword>
<feature type="region of interest" description="Disordered" evidence="4">
    <location>
        <begin position="708"/>
        <end position="728"/>
    </location>
</feature>
<comment type="caution">
    <text evidence="6">The sequence shown here is derived from an EMBL/GenBank/DDBJ whole genome shotgun (WGS) entry which is preliminary data.</text>
</comment>
<feature type="compositionally biased region" description="Basic and acidic residues" evidence="4">
    <location>
        <begin position="829"/>
        <end position="838"/>
    </location>
</feature>
<evidence type="ECO:0000259" key="5">
    <source>
        <dbReference type="PROSITE" id="PS50127"/>
    </source>
</evidence>
<dbReference type="SMART" id="SM00212">
    <property type="entry name" value="UBCc"/>
    <property type="match status" value="1"/>
</dbReference>
<feature type="compositionally biased region" description="Low complexity" evidence="4">
    <location>
        <begin position="374"/>
        <end position="385"/>
    </location>
</feature>
<feature type="region of interest" description="Disordered" evidence="4">
    <location>
        <begin position="814"/>
        <end position="847"/>
    </location>
</feature>
<dbReference type="SUPFAM" id="SSF54495">
    <property type="entry name" value="UBC-like"/>
    <property type="match status" value="1"/>
</dbReference>
<feature type="domain" description="UBC core" evidence="5">
    <location>
        <begin position="973"/>
        <end position="1134"/>
    </location>
</feature>
<evidence type="ECO:0000256" key="3">
    <source>
        <dbReference type="SAM" id="Coils"/>
    </source>
</evidence>
<accession>A0A9J6BAU2</accession>
<keyword evidence="3" id="KW-0175">Coiled coil</keyword>
<evidence type="ECO:0000313" key="7">
    <source>
        <dbReference type="Proteomes" id="UP001107558"/>
    </source>
</evidence>
<dbReference type="InterPro" id="IPR057735">
    <property type="entry name" value="UBE2O-like_tSH3-B"/>
</dbReference>
<dbReference type="PANTHER" id="PTHR46116">
    <property type="entry name" value="(E3-INDEPENDENT) E2 UBIQUITIN-CONJUGATING ENZYME"/>
    <property type="match status" value="1"/>
</dbReference>
<dbReference type="AlphaFoldDB" id="A0A9J6BAU2"/>
<dbReference type="CDD" id="cd23837">
    <property type="entry name" value="UBCc_UBE2O"/>
    <property type="match status" value="1"/>
</dbReference>
<dbReference type="Proteomes" id="UP001107558">
    <property type="component" value="Chromosome 4"/>
</dbReference>
<feature type="compositionally biased region" description="Acidic residues" evidence="4">
    <location>
        <begin position="606"/>
        <end position="619"/>
    </location>
</feature>
<evidence type="ECO:0000313" key="6">
    <source>
        <dbReference type="EMBL" id="KAG5667001.1"/>
    </source>
</evidence>
<dbReference type="Pfam" id="PF23043">
    <property type="entry name" value="SH3-B_UBE2O"/>
    <property type="match status" value="1"/>
</dbReference>
<dbReference type="InterPro" id="IPR057733">
    <property type="entry name" value="UBE2O-like_SH3-B"/>
</dbReference>
<feature type="region of interest" description="Disordered" evidence="4">
    <location>
        <begin position="356"/>
        <end position="400"/>
    </location>
</feature>
<dbReference type="GO" id="GO:0061631">
    <property type="term" value="F:ubiquitin conjugating enzyme activity"/>
    <property type="evidence" value="ECO:0007669"/>
    <property type="project" value="TreeGrafter"/>
</dbReference>